<organism evidence="2 3">
    <name type="scientific">Coccomyxa subellipsoidea</name>
    <dbReference type="NCBI Taxonomy" id="248742"/>
    <lineage>
        <taxon>Eukaryota</taxon>
        <taxon>Viridiplantae</taxon>
        <taxon>Chlorophyta</taxon>
        <taxon>core chlorophytes</taxon>
        <taxon>Trebouxiophyceae</taxon>
        <taxon>Trebouxiophyceae incertae sedis</taxon>
        <taxon>Coccomyxaceae</taxon>
        <taxon>Coccomyxa</taxon>
    </lineage>
</organism>
<sequence length="1976" mass="207765">MSTSTFDATLLWWPPLERFYIYLTSSPHNVLDNLQLSDTLDLDEVQAYILLRRWQADHKDVVIKARLTLEQLHSLAQAYFLERSYAIESLKLILQVVEGDQESDLAEVCREHLKHWLLSGLENSLVSSLLGNLRAGGPAIPAVQPQDGALVVRDAGSVGAPGRAALAQARAQQAAAERCALLEILLLLYYSRSLKVERWLELAAAVRSSLVLQGSAPKPHQAPGRRADHLASLLLLQTLDLETLLQLVAENGALTSDAHRFGSVADRERIDAELRSWWDGPSEAQTPVLLAWAAFTALANLISNGESDLDYRGHAQVAADDGALASLAASASSLCSPSTNSDPLASLFRSTLLALLSSVIGAFGLSPARLPGRDLEHILHLLQSVFEGQQDLCESFWSKESVIEEPLRHFLHESRGLFPAMPGPLLRLLSGLSSSRDAAVEANAYLASLPGVAQLHDRSQPLQFLEEGSSAEEAVEASESFSVLGIADAVPKGAHGSVHALPPFLAETMIDDMAGGDIGDDRVLVQWRLPMQLGAGQILLLSIVQEQLSVLHRIMRAPAREHAQALGRIEEALAVLSPPMHLLARMTTAQHALAVSLVQMRVPSNLQGSGADSNRNLVSLVASALSVLPQLHAHAPLHHPLLSILEDCLGLAAALAVNLPARVLDEVCTAPLLQPASALASAPRSLTPAPSCPRFVEQSVPGLQHLQQELEARSGSYAVSEAFLRLVCVLMLSGTSSPTLQAYVGFVVGHMLPNHPRWHYATQSQRWRINAAANKIVRLALTTDALPAVPAVPTAQAALVPDLAVAVRHALQQGSGGASYLWVALPPDAAALRALSLRESGAEAAAAEEAAQEWQRLLPTLGLGPGAPLAALSPSLFQVPRVGVPSPASILASLISCGYLDASAQAEVLRGICALAQAGAQAAQMSFAGFLSHACGQGQLPLVRSRLVEPLRLSDGKVDADLYAASAQLLIVALTSHPSLVDLLLFQSSLTDTEAEAAPTGTSGDEQSKKRLAGPSPGKGAKKEPKVAAWSCLDGLWEAVKAGARLRAQQPAVLAHALRAMLAMWQAGAMAWRAVEVLRAQGGLWGAVAGCLPEAAQRSLLLDASDLDGGDEEPARVWEARSDGAWRLAAEAHALQLLSLDAFAHRRATGSEAETSAWSLLDGWARDADGGQLFVLLQRYSAPCAGRRLLAGLQQSADEAALELVSTALCDKMLGPSLQLPGSLLGSLYALSQPLLRRGSSQEAAAAELQEAVESSDKGLSSMHAHFVAEMGCLGGGSLLLRAAETSQCDLEAASEDGLASFWEPSPRYGTAYLYDADRLARRIGPEFARELESVQHLLGSMRAVGVLVSTEDARQSALRAVRGAIAVSLGGADAPQLGASVVAGVVAALSRALLPPMAQAAKGTRGNGGVSAFSWLSASLSSAAEVAQVLVLVLQRWQGRGKAAGSGRAPSSDLSICADLLHITRTWLTGRGALAGARGADRALLGDLEGSLLAALLLALQRLAPLLTGTARNEPRAALRTALAQALGPLLELCREAEGGSATALAIVAVVIQRHLSPSTWLPLLQQAQVNLVDVMDCAFRTVARVKRHGSAQPKAVIEQASTLVGTSLSLILTAVQHKGAAQLLADQGLLGCLLAMAAWMVAADGGGLGSAVMEEPVEAGQGGVRRPMSASAAPQGPDYAGAYSSGRQPVPVHQHWLSLCAILGVVVRALPGWTGVEADAVALLVAAEERLLLALEPPAATPAQPLTLAMLQETERAAFLLASMARLLGQWQMAMPASLPAARQTAASFLSFAALPTAADTCSVHCPPVSPAEKAQAKEPAGLPVGEAWFDVCAEGSRAEKAGPGDGLKHSDYSASLAEALYSSIAQALSFLCAVAPEVGEEEVAVGLGPEWPEPRLLGGLQQQCLAMSFEVCQRSMAGNARAARLCRTLLAILAMTRRLQAAQGFHPDPALAERIRDGQARMTAALHPTGDAS</sequence>
<reference evidence="2 3" key="1">
    <citation type="journal article" date="2024" name="Nat. Commun.">
        <title>Phylogenomics reveals the evolutionary origins of lichenization in chlorophyte algae.</title>
        <authorList>
            <person name="Puginier C."/>
            <person name="Libourel C."/>
            <person name="Otte J."/>
            <person name="Skaloud P."/>
            <person name="Haon M."/>
            <person name="Grisel S."/>
            <person name="Petersen M."/>
            <person name="Berrin J.G."/>
            <person name="Delaux P.M."/>
            <person name="Dal Grande F."/>
            <person name="Keller J."/>
        </authorList>
    </citation>
    <scope>NUCLEOTIDE SEQUENCE [LARGE SCALE GENOMIC DNA]</scope>
    <source>
        <strain evidence="2 3">SAG 216-7</strain>
    </source>
</reference>
<gene>
    <name evidence="2" type="ORF">WJX75_002175</name>
</gene>
<dbReference type="PANTHER" id="PTHR31431:SF1">
    <property type="entry name" value="NUCLEOPORIN NUP188"/>
    <property type="match status" value="1"/>
</dbReference>
<comment type="caution">
    <text evidence="2">The sequence shown here is derived from an EMBL/GenBank/DDBJ whole genome shotgun (WGS) entry which is preliminary data.</text>
</comment>
<proteinExistence type="predicted"/>
<dbReference type="InterPro" id="IPR044840">
    <property type="entry name" value="Nup188"/>
</dbReference>
<keyword evidence="3" id="KW-1185">Reference proteome</keyword>
<feature type="region of interest" description="Disordered" evidence="1">
    <location>
        <begin position="995"/>
        <end position="1024"/>
    </location>
</feature>
<accession>A0ABR2YP94</accession>
<dbReference type="Proteomes" id="UP001491310">
    <property type="component" value="Unassembled WGS sequence"/>
</dbReference>
<evidence type="ECO:0000313" key="2">
    <source>
        <dbReference type="EMBL" id="KAK9908741.1"/>
    </source>
</evidence>
<evidence type="ECO:0000256" key="1">
    <source>
        <dbReference type="SAM" id="MobiDB-lite"/>
    </source>
</evidence>
<dbReference type="PANTHER" id="PTHR31431">
    <property type="entry name" value="NUCLEOPORIN NUP188 HOMOLOG"/>
    <property type="match status" value="1"/>
</dbReference>
<dbReference type="EMBL" id="JALJOT010000007">
    <property type="protein sequence ID" value="KAK9908741.1"/>
    <property type="molecule type" value="Genomic_DNA"/>
</dbReference>
<evidence type="ECO:0008006" key="4">
    <source>
        <dbReference type="Google" id="ProtNLM"/>
    </source>
</evidence>
<protein>
    <recommendedName>
        <fullName evidence="4">Nucleolar pre-ribosomal-associated protein 1 C-terminal domain-containing protein</fullName>
    </recommendedName>
</protein>
<name>A0ABR2YP94_9CHLO</name>
<evidence type="ECO:0000313" key="3">
    <source>
        <dbReference type="Proteomes" id="UP001491310"/>
    </source>
</evidence>